<evidence type="ECO:0000259" key="2">
    <source>
        <dbReference type="SMART" id="SM00382"/>
    </source>
</evidence>
<protein>
    <recommendedName>
        <fullName evidence="2">AAA+ ATPase domain-containing protein</fullName>
    </recommendedName>
</protein>
<dbReference type="Proteomes" id="UP000616724">
    <property type="component" value="Unassembled WGS sequence"/>
</dbReference>
<feature type="region of interest" description="Disordered" evidence="1">
    <location>
        <begin position="621"/>
        <end position="640"/>
    </location>
</feature>
<dbReference type="SUPFAM" id="SSF52540">
    <property type="entry name" value="P-loop containing nucleoside triphosphate hydrolases"/>
    <property type="match status" value="2"/>
</dbReference>
<feature type="compositionally biased region" description="Low complexity" evidence="1">
    <location>
        <begin position="623"/>
        <end position="640"/>
    </location>
</feature>
<dbReference type="SMART" id="SM00382">
    <property type="entry name" value="AAA"/>
    <property type="match status" value="2"/>
</dbReference>
<reference evidence="3 4" key="1">
    <citation type="submission" date="2021-01" db="EMBL/GenBank/DDBJ databases">
        <title>Whole genome shotgun sequence of Planobispora longispora NBRC 13918.</title>
        <authorList>
            <person name="Komaki H."/>
            <person name="Tamura T."/>
        </authorList>
    </citation>
    <scope>NUCLEOTIDE SEQUENCE [LARGE SCALE GENOMIC DNA]</scope>
    <source>
        <strain evidence="3 4">NBRC 13918</strain>
    </source>
</reference>
<dbReference type="EMBL" id="BOOH01000017">
    <property type="protein sequence ID" value="GIH75633.1"/>
    <property type="molecule type" value="Genomic_DNA"/>
</dbReference>
<dbReference type="Gene3D" id="3.40.50.300">
    <property type="entry name" value="P-loop containing nucleotide triphosphate hydrolases"/>
    <property type="match status" value="2"/>
</dbReference>
<evidence type="ECO:0000313" key="3">
    <source>
        <dbReference type="EMBL" id="GIH75633.1"/>
    </source>
</evidence>
<dbReference type="InterPro" id="IPR002789">
    <property type="entry name" value="HerA_central"/>
</dbReference>
<dbReference type="InterPro" id="IPR003593">
    <property type="entry name" value="AAA+_ATPase"/>
</dbReference>
<sequence length="1137" mass="120015">MTEHERKALAALRFNWAEAPDDVWRPSPYHVESLHRRAGQVLLDGLAEAGASRDASPIGVVVEGQRGSGKTHLLGWLRERTRRQGGYFFLVSLLDARSFWASVMVSVLDSLAREEYDEEGIAVSQLQIFLGRLAALVDVNRMVRRAVTGRSALSRMALDTFVEALRRFDRALGRECQDTVRALVLLASADLAAQDVGAAFLSSTPEEEQGERARWGIRRSEKSQQEIIRDLSRLLALTGPSVIAVDQIDMLVAQSSSSTGGDTADRHDAVLIEQIAGGLMALREVTRRTLTVVSCLPPTWTLIERIATATVQDRFRKTAQLKTIPDAETGRALIARRFEAQFGGIGFEPPHPTWPVRPSAFGEAHQYTPRQLLIEVSDHIRACLHDGEVRELDRLGAPAAAQAGPPPAAPEAPPRDLSALDARFARLKESAGTAERVAAALDPATEDATVPALLSAGLTAWIAALGEAGRMFAQDPPPSAKPPLHARLRRSLDVTTEDEVHWCFRAIASGNANAVLSRVRHASVAAGLDARVPKRRLFLLRDTGWSKGPRTLEIITAFEEAGGRVLRTGPEDLRILSALQDLIAENPPGLRAWFATRRPADDVKLLGEALGDAWAVPPGPSGAGAAAGTAGAAGAAGTPGTAGAGVTVSTTFTPGTAFAPSTKDPMNTTALREAAVPTIAASLAAPASAPGPAVPVGTAVRAVPALPVPSPGLWGDAPAGPPGAGRAPSVAVGRAIAGDAPVGVELEALRRHTAIFAGSGSGKTVLIRRLVEECALQGVSAIVLDPGNDLARLGDPWPEAPPSWDVGDAARAKEYLAVTDVVVWTPGRDGGRPLAFRPLPDFAAVAGDPDEFAAAVEVAVAAIAPRVRLVGNTNRAQLGQAVLRETLRHYGRQGGISLKGLVATLAELPDGVSELAAARRIAADLAQVLTAAVVNDPLFGGDGTPVDPGLLLTPPTGKRARVSVINLAGLASDEQRQGFVNQLQMALFAWIKRNPAGERPLGGLFVMDEAQTFAPSGALTACTRSTLALASQARKYGLGLVFATQAPKGLHNQIPGNATTQFFGLLNSFAQIEAAKEMARARGGHVADVARLRSGQFYVATEGTPFVKVQAPMCLSHHPKDPLTAEEVVQRAKSHRS</sequence>
<accession>A0A8J3W4Q4</accession>
<comment type="caution">
    <text evidence="3">The sequence shown here is derived from an EMBL/GenBank/DDBJ whole genome shotgun (WGS) entry which is preliminary data.</text>
</comment>
<organism evidence="3 4">
    <name type="scientific">Planobispora longispora</name>
    <dbReference type="NCBI Taxonomy" id="28887"/>
    <lineage>
        <taxon>Bacteria</taxon>
        <taxon>Bacillati</taxon>
        <taxon>Actinomycetota</taxon>
        <taxon>Actinomycetes</taxon>
        <taxon>Streptosporangiales</taxon>
        <taxon>Streptosporangiaceae</taxon>
        <taxon>Planobispora</taxon>
    </lineage>
</organism>
<feature type="domain" description="AAA+ ATPase" evidence="2">
    <location>
        <begin position="56"/>
        <end position="325"/>
    </location>
</feature>
<keyword evidence="4" id="KW-1185">Reference proteome</keyword>
<proteinExistence type="predicted"/>
<dbReference type="AlphaFoldDB" id="A0A8J3W4Q4"/>
<dbReference type="InterPro" id="IPR051162">
    <property type="entry name" value="T4SS_component"/>
</dbReference>
<dbReference type="Pfam" id="PF01935">
    <property type="entry name" value="DUF87"/>
    <property type="match status" value="1"/>
</dbReference>
<evidence type="ECO:0000313" key="4">
    <source>
        <dbReference type="Proteomes" id="UP000616724"/>
    </source>
</evidence>
<dbReference type="InterPro" id="IPR027417">
    <property type="entry name" value="P-loop_NTPase"/>
</dbReference>
<dbReference type="CDD" id="cd01127">
    <property type="entry name" value="TrwB_TraG_TraD_VirD4"/>
    <property type="match status" value="1"/>
</dbReference>
<gene>
    <name evidence="3" type="ORF">Plo01_20620</name>
</gene>
<name>A0A8J3W4Q4_9ACTN</name>
<feature type="domain" description="AAA+ ATPase" evidence="2">
    <location>
        <begin position="749"/>
        <end position="1069"/>
    </location>
</feature>
<dbReference type="PANTHER" id="PTHR30121">
    <property type="entry name" value="UNCHARACTERIZED PROTEIN YJGR-RELATED"/>
    <property type="match status" value="1"/>
</dbReference>
<dbReference type="RefSeq" id="WP_203890302.1">
    <property type="nucleotide sequence ID" value="NZ_BOOH01000017.1"/>
</dbReference>
<evidence type="ECO:0000256" key="1">
    <source>
        <dbReference type="SAM" id="MobiDB-lite"/>
    </source>
</evidence>
<dbReference type="PANTHER" id="PTHR30121:SF6">
    <property type="entry name" value="SLR6007 PROTEIN"/>
    <property type="match status" value="1"/>
</dbReference>